<evidence type="ECO:0000313" key="4">
    <source>
        <dbReference type="Proteomes" id="UP000184420"/>
    </source>
</evidence>
<dbReference type="STRING" id="1419482.SAMN05444266_107196"/>
<accession>A0A1M7HDK2</accession>
<dbReference type="InterPro" id="IPR047731">
    <property type="entry name" value="Zinc_ribbon_put"/>
</dbReference>
<gene>
    <name evidence="3" type="ORF">SAMN05444266_107196</name>
</gene>
<dbReference type="InterPro" id="IPR045951">
    <property type="entry name" value="DUF6371"/>
</dbReference>
<dbReference type="Pfam" id="PF21957">
    <property type="entry name" value="Zn_ribbon_16"/>
    <property type="match status" value="1"/>
</dbReference>
<feature type="domain" description="Zinc beta-ribbon finger putative" evidence="2">
    <location>
        <begin position="18"/>
        <end position="71"/>
    </location>
</feature>
<reference evidence="3 4" key="1">
    <citation type="submission" date="2016-11" db="EMBL/GenBank/DDBJ databases">
        <authorList>
            <person name="Jaros S."/>
            <person name="Januszkiewicz K."/>
            <person name="Wedrychowicz H."/>
        </authorList>
    </citation>
    <scope>NUCLEOTIDE SEQUENCE [LARGE SCALE GENOMIC DNA]</scope>
    <source>
        <strain evidence="3 4">DSM 27406</strain>
    </source>
</reference>
<proteinExistence type="predicted"/>
<feature type="domain" description="DUF6371" evidence="1">
    <location>
        <begin position="106"/>
        <end position="279"/>
    </location>
</feature>
<dbReference type="AlphaFoldDB" id="A0A1M7HDK2"/>
<dbReference type="NCBIfam" id="NF040506">
    <property type="entry name" value="PG0870_Nterm"/>
    <property type="match status" value="1"/>
</dbReference>
<evidence type="ECO:0000313" key="3">
    <source>
        <dbReference type="EMBL" id="SHM26611.1"/>
    </source>
</evidence>
<name>A0A1M7HDK2_9BACT</name>
<protein>
    <submittedName>
        <fullName evidence="3">Uncharacterized protein</fullName>
    </submittedName>
</protein>
<evidence type="ECO:0000259" key="2">
    <source>
        <dbReference type="Pfam" id="PF21957"/>
    </source>
</evidence>
<evidence type="ECO:0000259" key="1">
    <source>
        <dbReference type="Pfam" id="PF19898"/>
    </source>
</evidence>
<dbReference type="Proteomes" id="UP000184420">
    <property type="component" value="Unassembled WGS sequence"/>
</dbReference>
<organism evidence="3 4">
    <name type="scientific">Chitinophaga jiangningensis</name>
    <dbReference type="NCBI Taxonomy" id="1419482"/>
    <lineage>
        <taxon>Bacteria</taxon>
        <taxon>Pseudomonadati</taxon>
        <taxon>Bacteroidota</taxon>
        <taxon>Chitinophagia</taxon>
        <taxon>Chitinophagales</taxon>
        <taxon>Chitinophagaceae</taxon>
        <taxon>Chitinophaga</taxon>
    </lineage>
</organism>
<dbReference type="Pfam" id="PF19898">
    <property type="entry name" value="DUF6371"/>
    <property type="match status" value="1"/>
</dbReference>
<keyword evidence="4" id="KW-1185">Reference proteome</keyword>
<sequence>MYAGYVGPYKHFLFMSGFRYILERGSKKHTCPACGRKTFVVYIDTMTNQAVTGDYGRCDREVNCGYFRKPGHVPAFIPSAIKVNPAPAVNIPVEILKQYRTSYSGNSFVQYLAKLFGADIASELVTRYQIGTSNNRWPGAAIFWFINQAGEIRAGQVKLFDHDGHTAKYQDKEGNVKSATTWIHSILQRGFMLKKQPLPTWLESYTQQSGSYISCLFGEQLLKQDKTKPVAIVEAPATAIVASVYMPEFIWLAAGSLSYLNSERTKALHGRKVVLFPDLSTDGKAFIRWQQVAKELSNFMFIQVSDILELHATEDDRQKGCDLRDFLTHLKPAIGKDSEGNLLKVTLQNLTFEIKSLVAVSCPGKYTDGLQLVTFEMVGGGHCEAIVDGSGEFYSGEFSESLKRMWGNDFKIGQAGNADCWLSIKC</sequence>
<dbReference type="EMBL" id="FRBL01000007">
    <property type="protein sequence ID" value="SHM26611.1"/>
    <property type="molecule type" value="Genomic_DNA"/>
</dbReference>